<proteinExistence type="predicted"/>
<accession>A3C6B3</accession>
<reference evidence="2" key="2">
    <citation type="submission" date="2008-12" db="EMBL/GenBank/DDBJ databases">
        <title>Improved gene annotation of the rice (Oryza sativa) genomes.</title>
        <authorList>
            <person name="Wang J."/>
            <person name="Li R."/>
            <person name="Fan W."/>
            <person name="Huang Q."/>
            <person name="Zhang J."/>
            <person name="Zhou Y."/>
            <person name="Hu Y."/>
            <person name="Zi S."/>
            <person name="Li J."/>
            <person name="Ni P."/>
            <person name="Zheng H."/>
            <person name="Zhang Y."/>
            <person name="Zhao M."/>
            <person name="Hao Q."/>
            <person name="McDermott J."/>
            <person name="Samudrala R."/>
            <person name="Kristiansen K."/>
            <person name="Wong G.K.-S."/>
        </authorList>
    </citation>
    <scope>NUCLEOTIDE SEQUENCE</scope>
</reference>
<evidence type="ECO:0000256" key="1">
    <source>
        <dbReference type="SAM" id="MobiDB-lite"/>
    </source>
</evidence>
<protein>
    <submittedName>
        <fullName evidence="2">Uncharacterized protein</fullName>
    </submittedName>
</protein>
<gene>
    <name evidence="2" type="ORF">OsJ_32097</name>
</gene>
<feature type="compositionally biased region" description="Basic and acidic residues" evidence="1">
    <location>
        <begin position="120"/>
        <end position="135"/>
    </location>
</feature>
<feature type="region of interest" description="Disordered" evidence="1">
    <location>
        <begin position="81"/>
        <end position="135"/>
    </location>
</feature>
<dbReference type="Proteomes" id="UP000007752">
    <property type="component" value="Chromosome 10"/>
</dbReference>
<feature type="region of interest" description="Disordered" evidence="1">
    <location>
        <begin position="1"/>
        <end position="51"/>
    </location>
</feature>
<feature type="compositionally biased region" description="Low complexity" evidence="1">
    <location>
        <begin position="24"/>
        <end position="35"/>
    </location>
</feature>
<name>A3C6B3_ORYSJ</name>
<organism evidence="2">
    <name type="scientific">Oryza sativa subsp. japonica</name>
    <name type="common">Rice</name>
    <dbReference type="NCBI Taxonomy" id="39947"/>
    <lineage>
        <taxon>Eukaryota</taxon>
        <taxon>Viridiplantae</taxon>
        <taxon>Streptophyta</taxon>
        <taxon>Embryophyta</taxon>
        <taxon>Tracheophyta</taxon>
        <taxon>Spermatophyta</taxon>
        <taxon>Magnoliopsida</taxon>
        <taxon>Liliopsida</taxon>
        <taxon>Poales</taxon>
        <taxon>Poaceae</taxon>
        <taxon>BOP clade</taxon>
        <taxon>Oryzoideae</taxon>
        <taxon>Oryzeae</taxon>
        <taxon>Oryzinae</taxon>
        <taxon>Oryza</taxon>
        <taxon>Oryza sativa</taxon>
    </lineage>
</organism>
<dbReference type="EMBL" id="CM000147">
    <property type="protein sequence ID" value="EAZ16626.1"/>
    <property type="molecule type" value="Genomic_DNA"/>
</dbReference>
<dbReference type="AlphaFoldDB" id="A3C6B3"/>
<reference evidence="2" key="1">
    <citation type="journal article" date="2005" name="PLoS Biol.">
        <title>The genomes of Oryza sativa: a history of duplications.</title>
        <authorList>
            <person name="Yu J."/>
            <person name="Wang J."/>
            <person name="Lin W."/>
            <person name="Li S."/>
            <person name="Li H."/>
            <person name="Zhou J."/>
            <person name="Ni P."/>
            <person name="Dong W."/>
            <person name="Hu S."/>
            <person name="Zeng C."/>
            <person name="Zhang J."/>
            <person name="Zhang Y."/>
            <person name="Li R."/>
            <person name="Xu Z."/>
            <person name="Li S."/>
            <person name="Li X."/>
            <person name="Zheng H."/>
            <person name="Cong L."/>
            <person name="Lin L."/>
            <person name="Yin J."/>
            <person name="Geng J."/>
            <person name="Li G."/>
            <person name="Shi J."/>
            <person name="Liu J."/>
            <person name="Lv H."/>
            <person name="Li J."/>
            <person name="Wang J."/>
            <person name="Deng Y."/>
            <person name="Ran L."/>
            <person name="Shi X."/>
            <person name="Wang X."/>
            <person name="Wu Q."/>
            <person name="Li C."/>
            <person name="Ren X."/>
            <person name="Wang J."/>
            <person name="Wang X."/>
            <person name="Li D."/>
            <person name="Liu D."/>
            <person name="Zhang X."/>
            <person name="Ji Z."/>
            <person name="Zhao W."/>
            <person name="Sun Y."/>
            <person name="Zhang Z."/>
            <person name="Bao J."/>
            <person name="Han Y."/>
            <person name="Dong L."/>
            <person name="Ji J."/>
            <person name="Chen P."/>
            <person name="Wu S."/>
            <person name="Liu J."/>
            <person name="Xiao Y."/>
            <person name="Bu D."/>
            <person name="Tan J."/>
            <person name="Yang L."/>
            <person name="Ye C."/>
            <person name="Zhang J."/>
            <person name="Xu J."/>
            <person name="Zhou Y."/>
            <person name="Yu Y."/>
            <person name="Zhang B."/>
            <person name="Zhuang S."/>
            <person name="Wei H."/>
            <person name="Liu B."/>
            <person name="Lei M."/>
            <person name="Yu H."/>
            <person name="Li Y."/>
            <person name="Xu H."/>
            <person name="Wei S."/>
            <person name="He X."/>
            <person name="Fang L."/>
            <person name="Zhang Z."/>
            <person name="Zhang Y."/>
            <person name="Huang X."/>
            <person name="Su Z."/>
            <person name="Tong W."/>
            <person name="Li J."/>
            <person name="Tong Z."/>
            <person name="Li S."/>
            <person name="Ye J."/>
            <person name="Wang L."/>
            <person name="Fang L."/>
            <person name="Lei T."/>
            <person name="Chen C."/>
            <person name="Chen H."/>
            <person name="Xu Z."/>
            <person name="Li H."/>
            <person name="Huang H."/>
            <person name="Zhang F."/>
            <person name="Xu H."/>
            <person name="Li N."/>
            <person name="Zhao C."/>
            <person name="Li S."/>
            <person name="Dong L."/>
            <person name="Huang Y."/>
            <person name="Li L."/>
            <person name="Xi Y."/>
            <person name="Qi Q."/>
            <person name="Li W."/>
            <person name="Zhang B."/>
            <person name="Hu W."/>
            <person name="Zhang Y."/>
            <person name="Tian X."/>
            <person name="Jiao Y."/>
            <person name="Liang X."/>
            <person name="Jin J."/>
            <person name="Gao L."/>
            <person name="Zheng W."/>
            <person name="Hao B."/>
            <person name="Liu S."/>
            <person name="Wang W."/>
            <person name="Yuan L."/>
            <person name="Cao M."/>
            <person name="McDermott J."/>
            <person name="Samudrala R."/>
            <person name="Wang J."/>
            <person name="Wong G.K."/>
            <person name="Yang H."/>
        </authorList>
    </citation>
    <scope>NUCLEOTIDE SEQUENCE [LARGE SCALE GENOMIC DNA]</scope>
</reference>
<sequence>MRRPTRAGSQSSAVREASLRATLAGAAPSSSSSAAEVLSRQEKLPPGNAVPGASSGLHVPLPLSLLFTAPIAELLVVASTPRRWGDGDGDNGGHWLRRASSTPNAPPRTASHHRHLRAGSQREREKGEGRERDKEEDKDARYLVIVVVPEARGVGFLYIYIHHPSKRCPQIRASRPDLEDGEQSATAAVAVGDGGLGRIWTPAAVGDDGDGVVTAVAAALGQRQLATAVAAVVAAVSSGNGGGRHGVGLLAVRWWRATAQQRFAEAVVGVGGSGDGGCDSGGGGDVGGGEGVGGEVAGCSGAKAVVVVTVFAVIGGMAALVD</sequence>
<evidence type="ECO:0000313" key="2">
    <source>
        <dbReference type="EMBL" id="EAZ16626.1"/>
    </source>
</evidence>